<gene>
    <name evidence="4" type="ORF">EUTSA_v10015531mg</name>
</gene>
<dbReference type="OMA" id="CCFECED"/>
<dbReference type="EMBL" id="KI517464">
    <property type="protein sequence ID" value="ESQ42223.1"/>
    <property type="molecule type" value="Genomic_DNA"/>
</dbReference>
<organism evidence="4 5">
    <name type="scientific">Eutrema salsugineum</name>
    <name type="common">Saltwater cress</name>
    <name type="synonym">Sisymbrium salsugineum</name>
    <dbReference type="NCBI Taxonomy" id="72664"/>
    <lineage>
        <taxon>Eukaryota</taxon>
        <taxon>Viridiplantae</taxon>
        <taxon>Streptophyta</taxon>
        <taxon>Embryophyta</taxon>
        <taxon>Tracheophyta</taxon>
        <taxon>Spermatophyta</taxon>
        <taxon>Magnoliopsida</taxon>
        <taxon>eudicotyledons</taxon>
        <taxon>Gunneridae</taxon>
        <taxon>Pentapetalae</taxon>
        <taxon>rosids</taxon>
        <taxon>malvids</taxon>
        <taxon>Brassicales</taxon>
        <taxon>Brassicaceae</taxon>
        <taxon>Eutremeae</taxon>
        <taxon>Eutrema</taxon>
    </lineage>
</organism>
<dbReference type="Gene3D" id="3.30.70.330">
    <property type="match status" value="1"/>
</dbReference>
<evidence type="ECO:0000256" key="1">
    <source>
        <dbReference type="ARBA" id="ARBA00022884"/>
    </source>
</evidence>
<dbReference type="Gramene" id="ESQ42223">
    <property type="protein sequence ID" value="ESQ42223"/>
    <property type="gene ID" value="EUTSA_v10015531mg"/>
</dbReference>
<dbReference type="GO" id="GO:0003723">
    <property type="term" value="F:RNA binding"/>
    <property type="evidence" value="ECO:0007669"/>
    <property type="project" value="UniProtKB-UniRule"/>
</dbReference>
<dbReference type="InterPro" id="IPR012677">
    <property type="entry name" value="Nucleotide-bd_a/b_plait_sf"/>
</dbReference>
<dbReference type="PANTHER" id="PTHR23236:SF68">
    <property type="entry name" value="RRM DOMAIN-CONTAINING PROTEIN"/>
    <property type="match status" value="1"/>
</dbReference>
<keyword evidence="1 2" id="KW-0694">RNA-binding</keyword>
<dbReference type="Proteomes" id="UP000030689">
    <property type="component" value="Unassembled WGS sequence"/>
</dbReference>
<dbReference type="PANTHER" id="PTHR23236">
    <property type="entry name" value="EUKARYOTIC TRANSLATION INITIATION FACTOR 4B/4H"/>
    <property type="match status" value="1"/>
</dbReference>
<name>V4LQU4_EUTSA</name>
<evidence type="ECO:0000259" key="3">
    <source>
        <dbReference type="PROSITE" id="PS50102"/>
    </source>
</evidence>
<dbReference type="Pfam" id="PF00076">
    <property type="entry name" value="RRM_1"/>
    <property type="match status" value="1"/>
</dbReference>
<evidence type="ECO:0000313" key="4">
    <source>
        <dbReference type="EMBL" id="ESQ42223.1"/>
    </source>
</evidence>
<sequence>MKKSIKELSEAMRKRQEIQTTKTYQLEASFGVFEKETAKKREDDTCCFECEDAKGNNHQTIFVKGLERVRPRDEIKNALSNLFGSCGEITRVFVPMECKTCVPLGFAFINFRNCGDNEKALELNGSYMGGRKLKVTMSSQRDEYYCFTNFHGCRRCPIF</sequence>
<evidence type="ECO:0000313" key="5">
    <source>
        <dbReference type="Proteomes" id="UP000030689"/>
    </source>
</evidence>
<accession>V4LQU4</accession>
<proteinExistence type="predicted"/>
<dbReference type="SUPFAM" id="SSF54928">
    <property type="entry name" value="RNA-binding domain, RBD"/>
    <property type="match status" value="1"/>
</dbReference>
<dbReference type="eggNOG" id="KOG4210">
    <property type="taxonomic scope" value="Eukaryota"/>
</dbReference>
<dbReference type="AlphaFoldDB" id="V4LQU4"/>
<feature type="non-terminal residue" evidence="4">
    <location>
        <position position="159"/>
    </location>
</feature>
<feature type="domain" description="RRM" evidence="3">
    <location>
        <begin position="59"/>
        <end position="140"/>
    </location>
</feature>
<dbReference type="KEGG" id="eus:EUTSA_v10015531mg"/>
<reference evidence="4 5" key="1">
    <citation type="journal article" date="2013" name="Front. Plant Sci.">
        <title>The Reference Genome of the Halophytic Plant Eutrema salsugineum.</title>
        <authorList>
            <person name="Yang R."/>
            <person name="Jarvis D.E."/>
            <person name="Chen H."/>
            <person name="Beilstein M.A."/>
            <person name="Grimwood J."/>
            <person name="Jenkins J."/>
            <person name="Shu S."/>
            <person name="Prochnik S."/>
            <person name="Xin M."/>
            <person name="Ma C."/>
            <person name="Schmutz J."/>
            <person name="Wing R.A."/>
            <person name="Mitchell-Olds T."/>
            <person name="Schumaker K.S."/>
            <person name="Wang X."/>
        </authorList>
    </citation>
    <scope>NUCLEOTIDE SEQUENCE [LARGE SCALE GENOMIC DNA]</scope>
</reference>
<evidence type="ECO:0000256" key="2">
    <source>
        <dbReference type="PROSITE-ProRule" id="PRU00176"/>
    </source>
</evidence>
<dbReference type="InterPro" id="IPR000504">
    <property type="entry name" value="RRM_dom"/>
</dbReference>
<dbReference type="InterPro" id="IPR035979">
    <property type="entry name" value="RBD_domain_sf"/>
</dbReference>
<dbReference type="PROSITE" id="PS50102">
    <property type="entry name" value="RRM"/>
    <property type="match status" value="1"/>
</dbReference>
<keyword evidence="5" id="KW-1185">Reference proteome</keyword>
<protein>
    <recommendedName>
        <fullName evidence="3">RRM domain-containing protein</fullName>
    </recommendedName>
</protein>
<dbReference type="STRING" id="72664.V4LQU4"/>
<dbReference type="SMART" id="SM00360">
    <property type="entry name" value="RRM"/>
    <property type="match status" value="1"/>
</dbReference>